<reference evidence="2 3" key="1">
    <citation type="journal article" date="2021" name="BMC Genomics">
        <title>Datura genome reveals duplications of psychoactive alkaloid biosynthetic genes and high mutation rate following tissue culture.</title>
        <authorList>
            <person name="Rajewski A."/>
            <person name="Carter-House D."/>
            <person name="Stajich J."/>
            <person name="Litt A."/>
        </authorList>
    </citation>
    <scope>NUCLEOTIDE SEQUENCE [LARGE SCALE GENOMIC DNA]</scope>
    <source>
        <strain evidence="2">AR-01</strain>
    </source>
</reference>
<comment type="caution">
    <text evidence="2">The sequence shown here is derived from an EMBL/GenBank/DDBJ whole genome shotgun (WGS) entry which is preliminary data.</text>
</comment>
<dbReference type="EMBL" id="JACEIK010000557">
    <property type="protein sequence ID" value="MCD7459049.1"/>
    <property type="molecule type" value="Genomic_DNA"/>
</dbReference>
<gene>
    <name evidence="2" type="ORF">HAX54_039893</name>
</gene>
<proteinExistence type="predicted"/>
<evidence type="ECO:0000256" key="1">
    <source>
        <dbReference type="SAM" id="MobiDB-lite"/>
    </source>
</evidence>
<protein>
    <submittedName>
        <fullName evidence="2">Uncharacterized protein</fullName>
    </submittedName>
</protein>
<sequence length="241" mass="24999">MSTIPIGHPDASSPDTSLTPPVLVGSTTSQPTPLPTAPPEIPIPSTENPISIPPLTILQPPIEGSLGPHVDPPPVASPSSSMETAPSSLSPVEKSVTSPGPTSSALVDLATLIFNIQSRYVSQDSVPKSPSPTCYASVNTAFTSAACDDSPDKICLSDSASEDDLVPISALQKGSSKRIFPLVKKWGPDPKNPVVPVRPFTHGLVGALQRIIGCPLTIDSALLWIVLVSFVLSSNPFSDLA</sequence>
<accession>A0ABS8SJT6</accession>
<evidence type="ECO:0000313" key="3">
    <source>
        <dbReference type="Proteomes" id="UP000823775"/>
    </source>
</evidence>
<feature type="compositionally biased region" description="Low complexity" evidence="1">
    <location>
        <begin position="77"/>
        <end position="91"/>
    </location>
</feature>
<organism evidence="2 3">
    <name type="scientific">Datura stramonium</name>
    <name type="common">Jimsonweed</name>
    <name type="synonym">Common thornapple</name>
    <dbReference type="NCBI Taxonomy" id="4076"/>
    <lineage>
        <taxon>Eukaryota</taxon>
        <taxon>Viridiplantae</taxon>
        <taxon>Streptophyta</taxon>
        <taxon>Embryophyta</taxon>
        <taxon>Tracheophyta</taxon>
        <taxon>Spermatophyta</taxon>
        <taxon>Magnoliopsida</taxon>
        <taxon>eudicotyledons</taxon>
        <taxon>Gunneridae</taxon>
        <taxon>Pentapetalae</taxon>
        <taxon>asterids</taxon>
        <taxon>lamiids</taxon>
        <taxon>Solanales</taxon>
        <taxon>Solanaceae</taxon>
        <taxon>Solanoideae</taxon>
        <taxon>Datureae</taxon>
        <taxon>Datura</taxon>
    </lineage>
</organism>
<name>A0ABS8SJT6_DATST</name>
<feature type="region of interest" description="Disordered" evidence="1">
    <location>
        <begin position="1"/>
        <end position="100"/>
    </location>
</feature>
<feature type="compositionally biased region" description="Pro residues" evidence="1">
    <location>
        <begin position="32"/>
        <end position="42"/>
    </location>
</feature>
<evidence type="ECO:0000313" key="2">
    <source>
        <dbReference type="EMBL" id="MCD7459049.1"/>
    </source>
</evidence>
<dbReference type="Proteomes" id="UP000823775">
    <property type="component" value="Unassembled WGS sequence"/>
</dbReference>
<keyword evidence="3" id="KW-1185">Reference proteome</keyword>